<keyword evidence="4" id="KW-1185">Reference proteome</keyword>
<feature type="region of interest" description="Disordered" evidence="1">
    <location>
        <begin position="41"/>
        <end position="74"/>
    </location>
</feature>
<comment type="caution">
    <text evidence="3">The sequence shown here is derived from an EMBL/GenBank/DDBJ whole genome shotgun (WGS) entry which is preliminary data.</text>
</comment>
<dbReference type="AlphaFoldDB" id="A0A3M6U205"/>
<evidence type="ECO:0000313" key="4">
    <source>
        <dbReference type="Proteomes" id="UP000275408"/>
    </source>
</evidence>
<organism evidence="3 4">
    <name type="scientific">Pocillopora damicornis</name>
    <name type="common">Cauliflower coral</name>
    <name type="synonym">Millepora damicornis</name>
    <dbReference type="NCBI Taxonomy" id="46731"/>
    <lineage>
        <taxon>Eukaryota</taxon>
        <taxon>Metazoa</taxon>
        <taxon>Cnidaria</taxon>
        <taxon>Anthozoa</taxon>
        <taxon>Hexacorallia</taxon>
        <taxon>Scleractinia</taxon>
        <taxon>Astrocoeniina</taxon>
        <taxon>Pocilloporidae</taxon>
        <taxon>Pocillopora</taxon>
    </lineage>
</organism>
<feature type="non-terminal residue" evidence="3">
    <location>
        <position position="1"/>
    </location>
</feature>
<keyword evidence="2" id="KW-1133">Transmembrane helix</keyword>
<dbReference type="EMBL" id="RCHS01002413">
    <property type="protein sequence ID" value="RMX47554.1"/>
    <property type="molecule type" value="Genomic_DNA"/>
</dbReference>
<accession>A0A3M6U205</accession>
<reference evidence="3 4" key="1">
    <citation type="journal article" date="2018" name="Sci. Rep.">
        <title>Comparative analysis of the Pocillopora damicornis genome highlights role of immune system in coral evolution.</title>
        <authorList>
            <person name="Cunning R."/>
            <person name="Bay R.A."/>
            <person name="Gillette P."/>
            <person name="Baker A.C."/>
            <person name="Traylor-Knowles N."/>
        </authorList>
    </citation>
    <scope>NUCLEOTIDE SEQUENCE [LARGE SCALE GENOMIC DNA]</scope>
    <source>
        <strain evidence="3">RSMAS</strain>
        <tissue evidence="3">Whole animal</tissue>
    </source>
</reference>
<proteinExistence type="predicted"/>
<evidence type="ECO:0000256" key="2">
    <source>
        <dbReference type="SAM" id="Phobius"/>
    </source>
</evidence>
<feature type="region of interest" description="Disordered" evidence="1">
    <location>
        <begin position="126"/>
        <end position="145"/>
    </location>
</feature>
<feature type="non-terminal residue" evidence="3">
    <location>
        <position position="160"/>
    </location>
</feature>
<evidence type="ECO:0000313" key="3">
    <source>
        <dbReference type="EMBL" id="RMX47554.1"/>
    </source>
</evidence>
<sequence length="160" mass="17097">PNTENILPPLGRYSNNTTIYILCAVFLVILSVAIVFKLQKKNKGRSQSEETTADAPPSLPGPSLSGQSEQGDEACHIDLGTNHVVYRGAHSSEMGDKSLNTVSALTHGTENNGSADRVEVEAQLPGTPSCINETPRDLHQPTDKNTLRPNIVPCLVPASL</sequence>
<name>A0A3M6U205_POCDA</name>
<protein>
    <submittedName>
        <fullName evidence="3">Uncharacterized protein</fullName>
    </submittedName>
</protein>
<dbReference type="OrthoDB" id="10536953at2759"/>
<evidence type="ECO:0000256" key="1">
    <source>
        <dbReference type="SAM" id="MobiDB-lite"/>
    </source>
</evidence>
<gene>
    <name evidence="3" type="ORF">pdam_00019071</name>
</gene>
<keyword evidence="2" id="KW-0812">Transmembrane</keyword>
<feature type="transmembrane region" description="Helical" evidence="2">
    <location>
        <begin position="17"/>
        <end position="36"/>
    </location>
</feature>
<dbReference type="Proteomes" id="UP000275408">
    <property type="component" value="Unassembled WGS sequence"/>
</dbReference>
<feature type="compositionally biased region" description="Basic and acidic residues" evidence="1">
    <location>
        <begin position="134"/>
        <end position="145"/>
    </location>
</feature>
<keyword evidence="2" id="KW-0472">Membrane</keyword>